<accession>A0A4U7B1I9</accession>
<dbReference type="InterPro" id="IPR017853">
    <property type="entry name" value="GH"/>
</dbReference>
<organism evidence="2 3">
    <name type="scientific">Elsinoe australis</name>
    <dbReference type="NCBI Taxonomy" id="40998"/>
    <lineage>
        <taxon>Eukaryota</taxon>
        <taxon>Fungi</taxon>
        <taxon>Dikarya</taxon>
        <taxon>Ascomycota</taxon>
        <taxon>Pezizomycotina</taxon>
        <taxon>Dothideomycetes</taxon>
        <taxon>Dothideomycetidae</taxon>
        <taxon>Myriangiales</taxon>
        <taxon>Elsinoaceae</taxon>
        <taxon>Elsinoe</taxon>
    </lineage>
</organism>
<gene>
    <name evidence="2" type="ORF">C1H76_5359</name>
</gene>
<dbReference type="PANTHER" id="PTHR31451:SF39">
    <property type="entry name" value="MANNAN ENDO-1,4-BETA-MANNOSIDASE 1"/>
    <property type="match status" value="1"/>
</dbReference>
<keyword evidence="1" id="KW-0732">Signal</keyword>
<comment type="caution">
    <text evidence="2">The sequence shown here is derived from an EMBL/GenBank/DDBJ whole genome shotgun (WGS) entry which is preliminary data.</text>
</comment>
<evidence type="ECO:0000313" key="2">
    <source>
        <dbReference type="EMBL" id="TKX22576.1"/>
    </source>
</evidence>
<sequence length="385" mass="42854">MNFLTCLAFLALMAPSIHAAPTNKSGASISTSWAGVNSYFLHAYQKNDRLVVLDAIKDAELKTLRLFISHTQANNKNTNSVEMPDIEPKNVGTWDDTQLLAIDQLMVEAHERGIKLIIALHDRYMLGCWGKGKSRNPRRLLLTHLTITDAYVTKYKLPAVDCNTAQASQNDVIFFYQDASPVSDFDNRITHILSHRNALLPNSPQWKDLSSHIFAFNIQNEGQGHLRNNIAPVPQWWCDRSKHMRSLMGASAVLISTGGGNEFPNSDIPENWACPTLDLVDIHSYNGVEGFKKNAPVALQHAKDAGKLVLFEEFGATGENKADVVGQHIEVFNGLKVPWMVWQINKPGKGAADYEFWTDEETFDVVRDGSSEALALKAAQPFPNL</sequence>
<dbReference type="EMBL" id="PTQR01000066">
    <property type="protein sequence ID" value="TKX22576.1"/>
    <property type="molecule type" value="Genomic_DNA"/>
</dbReference>
<proteinExistence type="predicted"/>
<feature type="chain" id="PRO_5020894347" description="Glycoside hydrolase family 5 domain-containing protein" evidence="1">
    <location>
        <begin position="20"/>
        <end position="385"/>
    </location>
</feature>
<dbReference type="PANTHER" id="PTHR31451">
    <property type="match status" value="1"/>
</dbReference>
<dbReference type="GO" id="GO:0016985">
    <property type="term" value="F:mannan endo-1,4-beta-mannosidase activity"/>
    <property type="evidence" value="ECO:0007669"/>
    <property type="project" value="UniProtKB-EC"/>
</dbReference>
<dbReference type="Gene3D" id="3.20.20.80">
    <property type="entry name" value="Glycosidases"/>
    <property type="match status" value="1"/>
</dbReference>
<name>A0A4U7B1I9_9PEZI</name>
<evidence type="ECO:0000256" key="1">
    <source>
        <dbReference type="SAM" id="SignalP"/>
    </source>
</evidence>
<dbReference type="InterPro" id="IPR045053">
    <property type="entry name" value="MAN-like"/>
</dbReference>
<feature type="signal peptide" evidence="1">
    <location>
        <begin position="1"/>
        <end position="19"/>
    </location>
</feature>
<protein>
    <recommendedName>
        <fullName evidence="4">Glycoside hydrolase family 5 domain-containing protein</fullName>
    </recommendedName>
</protein>
<dbReference type="Proteomes" id="UP000308133">
    <property type="component" value="Unassembled WGS sequence"/>
</dbReference>
<evidence type="ECO:0008006" key="4">
    <source>
        <dbReference type="Google" id="ProtNLM"/>
    </source>
</evidence>
<dbReference type="SUPFAM" id="SSF51445">
    <property type="entry name" value="(Trans)glycosidases"/>
    <property type="match status" value="1"/>
</dbReference>
<reference evidence="2 3" key="1">
    <citation type="submission" date="2018-02" db="EMBL/GenBank/DDBJ databases">
        <title>Draft genome sequences of Elsinoe sp., causing black scab on jojoba.</title>
        <authorList>
            <person name="Stodart B."/>
            <person name="Jeffress S."/>
            <person name="Ash G."/>
            <person name="Arun Chinnappa K."/>
        </authorList>
    </citation>
    <scope>NUCLEOTIDE SEQUENCE [LARGE SCALE GENOMIC DNA]</scope>
    <source>
        <strain evidence="2 3">Hillstone_2</strain>
    </source>
</reference>
<dbReference type="GO" id="GO:0005576">
    <property type="term" value="C:extracellular region"/>
    <property type="evidence" value="ECO:0007669"/>
    <property type="project" value="UniProtKB-SubCell"/>
</dbReference>
<evidence type="ECO:0000313" key="3">
    <source>
        <dbReference type="Proteomes" id="UP000308133"/>
    </source>
</evidence>
<dbReference type="AlphaFoldDB" id="A0A4U7B1I9"/>